<proteinExistence type="predicted"/>
<sequence length="116" mass="12525">MKRGLFTVAVLLLLGYGLFEAWRLLEGPQLSILSPVDGSATSSPAILIEGTAKNIAFLTINDKPSYTDETGHFRQLLSVPPGYTVVTVAATDRFGRRASESVSITMLNFCPVESYG</sequence>
<dbReference type="Pfam" id="PF09136">
    <property type="entry name" value="Glucodextran_B"/>
    <property type="match status" value="1"/>
</dbReference>
<dbReference type="AlphaFoldDB" id="A0A1F4XHJ8"/>
<evidence type="ECO:0000313" key="2">
    <source>
        <dbReference type="Proteomes" id="UP000176185"/>
    </source>
</evidence>
<dbReference type="EMBL" id="MEWX01000005">
    <property type="protein sequence ID" value="OGC81090.1"/>
    <property type="molecule type" value="Genomic_DNA"/>
</dbReference>
<dbReference type="Gene3D" id="2.60.40.10">
    <property type="entry name" value="Immunoglobulins"/>
    <property type="match status" value="1"/>
</dbReference>
<dbReference type="InterPro" id="IPR013783">
    <property type="entry name" value="Ig-like_fold"/>
</dbReference>
<evidence type="ECO:0008006" key="3">
    <source>
        <dbReference type="Google" id="ProtNLM"/>
    </source>
</evidence>
<protein>
    <recommendedName>
        <fullName evidence="3">Carboxypeptidase regulatory-like domain-containing protein</fullName>
    </recommendedName>
</protein>
<comment type="caution">
    <text evidence="1">The sequence shown here is derived from an EMBL/GenBank/DDBJ whole genome shotgun (WGS) entry which is preliminary data.</text>
</comment>
<evidence type="ECO:0000313" key="1">
    <source>
        <dbReference type="EMBL" id="OGC81090.1"/>
    </source>
</evidence>
<accession>A0A1F4XHJ8</accession>
<dbReference type="STRING" id="1797243.A2943_01445"/>
<name>A0A1F4XHJ8_9BACT</name>
<reference evidence="1 2" key="1">
    <citation type="journal article" date="2016" name="Nat. Commun.">
        <title>Thousands of microbial genomes shed light on interconnected biogeochemical processes in an aquifer system.</title>
        <authorList>
            <person name="Anantharaman K."/>
            <person name="Brown C.T."/>
            <person name="Hug L.A."/>
            <person name="Sharon I."/>
            <person name="Castelle C.J."/>
            <person name="Probst A.J."/>
            <person name="Thomas B.C."/>
            <person name="Singh A."/>
            <person name="Wilkins M.J."/>
            <person name="Karaoz U."/>
            <person name="Brodie E.L."/>
            <person name="Williams K.H."/>
            <person name="Hubbard S.S."/>
            <person name="Banfield J.F."/>
        </authorList>
    </citation>
    <scope>NUCLEOTIDE SEQUENCE [LARGE SCALE GENOMIC DNA]</scope>
</reference>
<gene>
    <name evidence="1" type="ORF">A2943_01445</name>
</gene>
<organism evidence="1 2">
    <name type="scientific">Candidatus Adlerbacteria bacterium RIFCSPLOWO2_01_FULL_51_16</name>
    <dbReference type="NCBI Taxonomy" id="1797243"/>
    <lineage>
        <taxon>Bacteria</taxon>
        <taxon>Candidatus Adleribacteriota</taxon>
    </lineage>
</organism>
<dbReference type="Proteomes" id="UP000176185">
    <property type="component" value="Unassembled WGS sequence"/>
</dbReference>